<feature type="domain" description="Glycosyltransferase N-terminal" evidence="5">
    <location>
        <begin position="9"/>
        <end position="246"/>
    </location>
</feature>
<evidence type="ECO:0000256" key="3">
    <source>
        <dbReference type="RuleBase" id="RU003718"/>
    </source>
</evidence>
<comment type="caution">
    <text evidence="6">The sequence shown here is derived from an EMBL/GenBank/DDBJ whole genome shotgun (WGS) entry which is preliminary data.</text>
</comment>
<keyword evidence="7" id="KW-1185">Reference proteome</keyword>
<evidence type="ECO:0000256" key="1">
    <source>
        <dbReference type="ARBA" id="ARBA00009995"/>
    </source>
</evidence>
<dbReference type="CDD" id="cd03784">
    <property type="entry name" value="GT1_Gtf-like"/>
    <property type="match status" value="1"/>
</dbReference>
<dbReference type="PANTHER" id="PTHR48047">
    <property type="entry name" value="GLYCOSYLTRANSFERASE"/>
    <property type="match status" value="1"/>
</dbReference>
<dbReference type="EMBL" id="JAYDYQ010002685">
    <property type="protein sequence ID" value="KAK4481115.1"/>
    <property type="molecule type" value="Genomic_DNA"/>
</dbReference>
<evidence type="ECO:0000313" key="7">
    <source>
        <dbReference type="Proteomes" id="UP001291926"/>
    </source>
</evidence>
<dbReference type="SUPFAM" id="SSF53756">
    <property type="entry name" value="UDP-Glycosyltransferase/glycogen phosphorylase"/>
    <property type="match status" value="1"/>
</dbReference>
<reference evidence="6 7" key="1">
    <citation type="journal article" date="2023" name="bioRxiv">
        <title>Genome report: Whole genome sequence and annotation of Penstemon davidsonii.</title>
        <authorList>
            <person name="Ostevik K.L."/>
            <person name="Alabady M."/>
            <person name="Zhang M."/>
            <person name="Rausher M.D."/>
        </authorList>
    </citation>
    <scope>NUCLEOTIDE SEQUENCE [LARGE SCALE GENOMIC DNA]</scope>
    <source>
        <strain evidence="6">DNT005</strain>
        <tissue evidence="6">Whole leaf</tissue>
    </source>
</reference>
<dbReference type="InterPro" id="IPR058980">
    <property type="entry name" value="Glyco_transf_N"/>
</dbReference>
<sequence length="496" mass="55217">MGSKSDHLNFVLIPLMAPGHTIPMIDMAKLFAKRGVKVTIILTPLDAARFRSVIDRAVGSGLSIHLLQVKFPTEEAGLPPGCESADSLPSYNLIPNFSLAINLLQKPVEELLKELNPTPSCIISDKHITWTADTCEKFSIPRIVFDGMNCFTQLVINNVYISKIHESVLPEEPFIVPGLPDEIEFTKLQLPGLLNPGPSNVTGFREQVRKTESQAYGMVVNSFEEVEQRYVDEFRKVKKVWYIGPLSLWSNESLDIAQRGNNQDSIDSDQFLNWLDNKKPGSVIYACLGSLSRLSASQFIELALGLEESSHPFILVVKTLGEDSEEIEKWIVEDGFEERIKKRGLLIRGWAPQVLILSHSAVGGFLTHCGWNSTLEGICSGLPMITWPMFGEQFFNEKLLVQVLGIGVGVGARAVVHLGEEEKPEMKVTRDGITSAIQRVMDEGIEGIERRKRANELSEMAKRSVEMGGSSYLNATMLIQEIEQLGNQAKLIEHEM</sequence>
<accession>A0ABR0CW33</accession>
<evidence type="ECO:0000256" key="2">
    <source>
        <dbReference type="ARBA" id="ARBA00022679"/>
    </source>
</evidence>
<evidence type="ECO:0000256" key="4">
    <source>
        <dbReference type="RuleBase" id="RU362057"/>
    </source>
</evidence>
<comment type="similarity">
    <text evidence="1 3">Belongs to the UDP-glycosyltransferase family.</text>
</comment>
<evidence type="ECO:0000313" key="6">
    <source>
        <dbReference type="EMBL" id="KAK4481115.1"/>
    </source>
</evidence>
<dbReference type="PROSITE" id="PS00375">
    <property type="entry name" value="UDPGT"/>
    <property type="match status" value="1"/>
</dbReference>
<proteinExistence type="inferred from homology"/>
<organism evidence="6 7">
    <name type="scientific">Penstemon davidsonii</name>
    <dbReference type="NCBI Taxonomy" id="160366"/>
    <lineage>
        <taxon>Eukaryota</taxon>
        <taxon>Viridiplantae</taxon>
        <taxon>Streptophyta</taxon>
        <taxon>Embryophyta</taxon>
        <taxon>Tracheophyta</taxon>
        <taxon>Spermatophyta</taxon>
        <taxon>Magnoliopsida</taxon>
        <taxon>eudicotyledons</taxon>
        <taxon>Gunneridae</taxon>
        <taxon>Pentapetalae</taxon>
        <taxon>asterids</taxon>
        <taxon>lamiids</taxon>
        <taxon>Lamiales</taxon>
        <taxon>Plantaginaceae</taxon>
        <taxon>Cheloneae</taxon>
        <taxon>Penstemon</taxon>
    </lineage>
</organism>
<protein>
    <recommendedName>
        <fullName evidence="4">Glycosyltransferase</fullName>
        <ecNumber evidence="4">2.4.1.-</ecNumber>
    </recommendedName>
</protein>
<dbReference type="Proteomes" id="UP001291926">
    <property type="component" value="Unassembled WGS sequence"/>
</dbReference>
<keyword evidence="2 3" id="KW-0808">Transferase</keyword>
<evidence type="ECO:0000259" key="5">
    <source>
        <dbReference type="Pfam" id="PF26168"/>
    </source>
</evidence>
<dbReference type="Pfam" id="PF00201">
    <property type="entry name" value="UDPGT"/>
    <property type="match status" value="1"/>
</dbReference>
<dbReference type="Pfam" id="PF26168">
    <property type="entry name" value="Glyco_transf_N"/>
    <property type="match status" value="1"/>
</dbReference>
<dbReference type="InterPro" id="IPR035595">
    <property type="entry name" value="UDP_glycos_trans_CS"/>
</dbReference>
<keyword evidence="3" id="KW-0328">Glycosyltransferase</keyword>
<dbReference type="PANTHER" id="PTHR48047:SF182">
    <property type="entry name" value="GLYCOSYLTRANSFERASE"/>
    <property type="match status" value="1"/>
</dbReference>
<dbReference type="EC" id="2.4.1.-" evidence="4"/>
<name>A0ABR0CW33_9LAMI</name>
<dbReference type="InterPro" id="IPR002213">
    <property type="entry name" value="UDP_glucos_trans"/>
</dbReference>
<gene>
    <name evidence="6" type="ORF">RD792_011986</name>
</gene>
<dbReference type="Gene3D" id="3.40.50.2000">
    <property type="entry name" value="Glycogen Phosphorylase B"/>
    <property type="match status" value="2"/>
</dbReference>